<evidence type="ECO:0000313" key="3">
    <source>
        <dbReference type="Proteomes" id="UP000010164"/>
    </source>
</evidence>
<name>L0WG74_9GAMM</name>
<dbReference type="STRING" id="1177179.A11A3_00890"/>
<accession>L0WG74</accession>
<evidence type="ECO:0000313" key="2">
    <source>
        <dbReference type="EMBL" id="EKF76006.1"/>
    </source>
</evidence>
<dbReference type="EMBL" id="AMRJ01000001">
    <property type="protein sequence ID" value="EKF76006.1"/>
    <property type="molecule type" value="Genomic_DNA"/>
</dbReference>
<gene>
    <name evidence="2" type="ORF">A11A3_00890</name>
</gene>
<evidence type="ECO:0000256" key="1">
    <source>
        <dbReference type="SAM" id="SignalP"/>
    </source>
</evidence>
<comment type="caution">
    <text evidence="2">The sequence shown here is derived from an EMBL/GenBank/DDBJ whole genome shotgun (WGS) entry which is preliminary data.</text>
</comment>
<sequence>MKRFLMPLLLLATPLAQAAPGLNIYGGAYSWQATMEGDFNAGNRDVDVRDDLGFDKADQSVFYVGVEHAVPVVPNMRVRYMDLSDTASNRISKSFTFNGKQFVANTRVDSDFDLNMLDGTLYYSPIDNALKLDLGLTVRKVDGTLDLNSVAAKTAKDIDITLPMLYAAVKADLPVPGVYAGAELNAIGYDGNSLNDYNVRLGWRSDFLLGVELGYSHMQLTLDDLNNMDTNLTMGGPYVALALNF</sequence>
<dbReference type="Proteomes" id="UP000010164">
    <property type="component" value="Unassembled WGS sequence"/>
</dbReference>
<protein>
    <recommendedName>
        <fullName evidence="4">Outer membrane protein</fullName>
    </recommendedName>
</protein>
<keyword evidence="3" id="KW-1185">Reference proteome</keyword>
<feature type="chain" id="PRO_5003948582" description="Outer membrane protein" evidence="1">
    <location>
        <begin position="19"/>
        <end position="245"/>
    </location>
</feature>
<keyword evidence="1" id="KW-0732">Signal</keyword>
<evidence type="ECO:0008006" key="4">
    <source>
        <dbReference type="Google" id="ProtNLM"/>
    </source>
</evidence>
<dbReference type="InterPro" id="IPR026387">
    <property type="entry name" value="OMP_w_GlyGly"/>
</dbReference>
<dbReference type="OrthoDB" id="6708408at2"/>
<dbReference type="eggNOG" id="COG3637">
    <property type="taxonomic scope" value="Bacteria"/>
</dbReference>
<proteinExistence type="predicted"/>
<feature type="signal peptide" evidence="1">
    <location>
        <begin position="1"/>
        <end position="18"/>
    </location>
</feature>
<organism evidence="2 3">
    <name type="scientific">Alcanivorax hongdengensis A-11-3</name>
    <dbReference type="NCBI Taxonomy" id="1177179"/>
    <lineage>
        <taxon>Bacteria</taxon>
        <taxon>Pseudomonadati</taxon>
        <taxon>Pseudomonadota</taxon>
        <taxon>Gammaproteobacteria</taxon>
        <taxon>Oceanospirillales</taxon>
        <taxon>Alcanivoracaceae</taxon>
        <taxon>Alcanivorax</taxon>
    </lineage>
</organism>
<dbReference type="AlphaFoldDB" id="L0WG74"/>
<dbReference type="PATRIC" id="fig|1177179.3.peg.173"/>
<dbReference type="RefSeq" id="WP_008927369.1">
    <property type="nucleotide sequence ID" value="NZ_AMRJ01000001.1"/>
</dbReference>
<dbReference type="NCBIfam" id="TIGR04219">
    <property type="entry name" value="OMP_w_GlyGly"/>
    <property type="match status" value="1"/>
</dbReference>
<reference evidence="2 3" key="1">
    <citation type="journal article" date="2012" name="J. Bacteriol.">
        <title>Genome Sequence of the Alkane-Degrading Bacterium Alcanivorax hongdengensis Type Strain A-11-3.</title>
        <authorList>
            <person name="Lai Q."/>
            <person name="Shao Z."/>
        </authorList>
    </citation>
    <scope>NUCLEOTIDE SEQUENCE [LARGE SCALE GENOMIC DNA]</scope>
    <source>
        <strain evidence="2 3">A-11-3</strain>
    </source>
</reference>